<name>A0A087U6M0_STEMI</name>
<feature type="non-terminal residue" evidence="1">
    <location>
        <position position="36"/>
    </location>
</feature>
<evidence type="ECO:0000313" key="2">
    <source>
        <dbReference type="Proteomes" id="UP000054359"/>
    </source>
</evidence>
<accession>A0A087U6M0</accession>
<protein>
    <submittedName>
        <fullName evidence="1">Uncharacterized protein</fullName>
    </submittedName>
</protein>
<sequence length="36" mass="4425">GWYKECFWQTRRHIASVTLDYIQSHIKISIRVTLFQ</sequence>
<gene>
    <name evidence="1" type="ORF">X975_03267</name>
</gene>
<reference evidence="1 2" key="1">
    <citation type="submission" date="2013-11" db="EMBL/GenBank/DDBJ databases">
        <title>Genome sequencing of Stegodyphus mimosarum.</title>
        <authorList>
            <person name="Bechsgaard J."/>
        </authorList>
    </citation>
    <scope>NUCLEOTIDE SEQUENCE [LARGE SCALE GENOMIC DNA]</scope>
</reference>
<dbReference type="Proteomes" id="UP000054359">
    <property type="component" value="Unassembled WGS sequence"/>
</dbReference>
<organism evidence="1 2">
    <name type="scientific">Stegodyphus mimosarum</name>
    <name type="common">African social velvet spider</name>
    <dbReference type="NCBI Taxonomy" id="407821"/>
    <lineage>
        <taxon>Eukaryota</taxon>
        <taxon>Metazoa</taxon>
        <taxon>Ecdysozoa</taxon>
        <taxon>Arthropoda</taxon>
        <taxon>Chelicerata</taxon>
        <taxon>Arachnida</taxon>
        <taxon>Araneae</taxon>
        <taxon>Araneomorphae</taxon>
        <taxon>Entelegynae</taxon>
        <taxon>Eresoidea</taxon>
        <taxon>Eresidae</taxon>
        <taxon>Stegodyphus</taxon>
    </lineage>
</organism>
<keyword evidence="2" id="KW-1185">Reference proteome</keyword>
<dbReference type="EMBL" id="KK118463">
    <property type="protein sequence ID" value="KFM73009.1"/>
    <property type="molecule type" value="Genomic_DNA"/>
</dbReference>
<dbReference type="AlphaFoldDB" id="A0A087U6M0"/>
<evidence type="ECO:0000313" key="1">
    <source>
        <dbReference type="EMBL" id="KFM73009.1"/>
    </source>
</evidence>
<feature type="non-terminal residue" evidence="1">
    <location>
        <position position="1"/>
    </location>
</feature>
<proteinExistence type="predicted"/>